<gene>
    <name evidence="2" type="ORF">DI53_1646</name>
</gene>
<protein>
    <submittedName>
        <fullName evidence="2">Uncharacterized protein</fullName>
    </submittedName>
</protein>
<proteinExistence type="predicted"/>
<sequence>MSVPQYDKDGNKIEPPAELTSKDLAARFKGRKKKDK</sequence>
<dbReference type="EMBL" id="JJMU01000024">
    <property type="protein sequence ID" value="KGE14617.1"/>
    <property type="molecule type" value="Genomic_DNA"/>
</dbReference>
<evidence type="ECO:0000256" key="1">
    <source>
        <dbReference type="SAM" id="MobiDB-lite"/>
    </source>
</evidence>
<dbReference type="STRING" id="1229276.DI53_1646"/>
<evidence type="ECO:0000313" key="3">
    <source>
        <dbReference type="Proteomes" id="UP000031802"/>
    </source>
</evidence>
<dbReference type="Proteomes" id="UP000031802">
    <property type="component" value="Unassembled WGS sequence"/>
</dbReference>
<evidence type="ECO:0000313" key="2">
    <source>
        <dbReference type="EMBL" id="KGE14617.1"/>
    </source>
</evidence>
<reference evidence="2 3" key="2">
    <citation type="journal article" date="2015" name="PLoS ONE">
        <title>Whole-Genome Optical Mapping and Finished Genome Sequence of Sphingobacterium deserti sp. nov., a New Species Isolated from the Western Desert of China.</title>
        <authorList>
            <person name="Teng C."/>
            <person name="Zhou Z."/>
            <person name="Molnar I."/>
            <person name="Li X."/>
            <person name="Tang R."/>
            <person name="Chen M."/>
            <person name="Wang L."/>
            <person name="Su S."/>
            <person name="Zhang W."/>
            <person name="Lin M."/>
        </authorList>
    </citation>
    <scope>NUCLEOTIDE SEQUENCE [LARGE SCALE GENOMIC DNA]</scope>
    <source>
        <strain evidence="3">ACCC05744</strain>
    </source>
</reference>
<name>A0A0B8T1A2_9SPHI</name>
<feature type="region of interest" description="Disordered" evidence="1">
    <location>
        <begin position="1"/>
        <end position="36"/>
    </location>
</feature>
<accession>A0A0B8T1A2</accession>
<feature type="compositionally biased region" description="Basic and acidic residues" evidence="1">
    <location>
        <begin position="1"/>
        <end position="12"/>
    </location>
</feature>
<keyword evidence="3" id="KW-1185">Reference proteome</keyword>
<dbReference type="AlphaFoldDB" id="A0A0B8T1A2"/>
<organism evidence="2 3">
    <name type="scientific">Sphingobacterium deserti</name>
    <dbReference type="NCBI Taxonomy" id="1229276"/>
    <lineage>
        <taxon>Bacteria</taxon>
        <taxon>Pseudomonadati</taxon>
        <taxon>Bacteroidota</taxon>
        <taxon>Sphingobacteriia</taxon>
        <taxon>Sphingobacteriales</taxon>
        <taxon>Sphingobacteriaceae</taxon>
        <taxon>Sphingobacterium</taxon>
    </lineage>
</organism>
<reference evidence="3" key="1">
    <citation type="submission" date="2014-04" db="EMBL/GenBank/DDBJ databases">
        <title>Whole-Genome optical mapping and complete genome sequence of Sphingobacterium deserti sp. nov., a new spaces isolated from desert in the west of China.</title>
        <authorList>
            <person name="Teng C."/>
            <person name="Zhou Z."/>
            <person name="Li X."/>
            <person name="Chen M."/>
            <person name="Lin M."/>
            <person name="Wang L."/>
            <person name="Su S."/>
            <person name="Zhang C."/>
            <person name="Zhang W."/>
        </authorList>
    </citation>
    <scope>NUCLEOTIDE SEQUENCE [LARGE SCALE GENOMIC DNA]</scope>
    <source>
        <strain evidence="3">ACCC05744</strain>
    </source>
</reference>
<dbReference type="PATRIC" id="fig|1229276.3.peg.1699"/>
<comment type="caution">
    <text evidence="2">The sequence shown here is derived from an EMBL/GenBank/DDBJ whole genome shotgun (WGS) entry which is preliminary data.</text>
</comment>